<feature type="compositionally biased region" description="Basic residues" evidence="1">
    <location>
        <begin position="34"/>
        <end position="44"/>
    </location>
</feature>
<evidence type="ECO:0000313" key="2">
    <source>
        <dbReference type="EMBL" id="KAL0062721.1"/>
    </source>
</evidence>
<sequence>MTTSPTQPVRSSPRKRTPTSRLEAAREANMQQAKKQRGPCHCKHCPGPPFPLQKDCTVHSARALARAWNAGTDSDSQGPQPASPTIPSPSHHQSSPDLTVDERPITPIEPRPAVDALPLHEHDGLAPRYGSLTPDGDQPFALAPIHPQHARYQRTVLEALHAQMAMSQASPLPSHPLTEDQAANGEHAPLPPSSPSPHASSPSSSRSSSPSPQAISKRSHISRTYKNGKRLRPTRANPHYGLLVAKKGDKDYSIMRSGRLFGPMTEGKVTQHFVECMDRILILCERVHDETGCWLQVSAGHPNSRGEHIHWESPSFEGDTPDMVFERLNALMKTIYSTLKTACRQDIASVEFQAAQCLRQRDEANQRVKEQQNILSQLALYLTTQGTSIEQIWGNGSQGGSTTPTSGGR</sequence>
<feature type="compositionally biased region" description="Polar residues" evidence="1">
    <location>
        <begin position="88"/>
        <end position="97"/>
    </location>
</feature>
<dbReference type="Proteomes" id="UP001437256">
    <property type="component" value="Unassembled WGS sequence"/>
</dbReference>
<gene>
    <name evidence="2" type="ORF">AAF712_010416</name>
</gene>
<dbReference type="EMBL" id="JBBXMP010000098">
    <property type="protein sequence ID" value="KAL0062721.1"/>
    <property type="molecule type" value="Genomic_DNA"/>
</dbReference>
<organism evidence="2 3">
    <name type="scientific">Marasmius tenuissimus</name>
    <dbReference type="NCBI Taxonomy" id="585030"/>
    <lineage>
        <taxon>Eukaryota</taxon>
        <taxon>Fungi</taxon>
        <taxon>Dikarya</taxon>
        <taxon>Basidiomycota</taxon>
        <taxon>Agaricomycotina</taxon>
        <taxon>Agaricomycetes</taxon>
        <taxon>Agaricomycetidae</taxon>
        <taxon>Agaricales</taxon>
        <taxon>Marasmiineae</taxon>
        <taxon>Marasmiaceae</taxon>
        <taxon>Marasmius</taxon>
    </lineage>
</organism>
<reference evidence="2 3" key="1">
    <citation type="submission" date="2024-05" db="EMBL/GenBank/DDBJ databases">
        <title>A draft genome resource for the thread blight pathogen Marasmius tenuissimus strain MS-2.</title>
        <authorList>
            <person name="Yulfo-Soto G.E."/>
            <person name="Baruah I.K."/>
            <person name="Amoako-Attah I."/>
            <person name="Bukari Y."/>
            <person name="Meinhardt L.W."/>
            <person name="Bailey B.A."/>
            <person name="Cohen S.P."/>
        </authorList>
    </citation>
    <scope>NUCLEOTIDE SEQUENCE [LARGE SCALE GENOMIC DNA]</scope>
    <source>
        <strain evidence="2 3">MS-2</strain>
    </source>
</reference>
<feature type="region of interest" description="Disordered" evidence="1">
    <location>
        <begin position="167"/>
        <end position="239"/>
    </location>
</feature>
<name>A0ABR2ZM13_9AGAR</name>
<protein>
    <submittedName>
        <fullName evidence="2">Uncharacterized protein</fullName>
    </submittedName>
</protein>
<evidence type="ECO:0000313" key="3">
    <source>
        <dbReference type="Proteomes" id="UP001437256"/>
    </source>
</evidence>
<feature type="compositionally biased region" description="Polar residues" evidence="1">
    <location>
        <begin position="71"/>
        <end position="80"/>
    </location>
</feature>
<feature type="compositionally biased region" description="Low complexity" evidence="1">
    <location>
        <begin position="196"/>
        <end position="212"/>
    </location>
</feature>
<feature type="region of interest" description="Disordered" evidence="1">
    <location>
        <begin position="70"/>
        <end position="117"/>
    </location>
</feature>
<evidence type="ECO:0000256" key="1">
    <source>
        <dbReference type="SAM" id="MobiDB-lite"/>
    </source>
</evidence>
<comment type="caution">
    <text evidence="2">The sequence shown here is derived from an EMBL/GenBank/DDBJ whole genome shotgun (WGS) entry which is preliminary data.</text>
</comment>
<feature type="compositionally biased region" description="Basic residues" evidence="1">
    <location>
        <begin position="217"/>
        <end position="233"/>
    </location>
</feature>
<keyword evidence="3" id="KW-1185">Reference proteome</keyword>
<accession>A0ABR2ZM13</accession>
<feature type="region of interest" description="Disordered" evidence="1">
    <location>
        <begin position="1"/>
        <end position="48"/>
    </location>
</feature>
<proteinExistence type="predicted"/>